<sequence>MARVTTPMSSLIVRLMASVTIPPMSPSVAKAPLLAGICLHVLLSTVLPMTELIGKEEGKGTSRIRFEQLLVSMRHQSCGALTLWNYPNWMRNLVAQDIDGEDRLGCLGKDRERGVPRYNEFRKNLLMSPISNWEDLTDDEEAIKVLKEVYGGVIDKLDLSVELHAEKKIKEFPISETAFFIIFLVTYRRLEAVADVQPTSVGHLPI</sequence>
<dbReference type="PROSITE" id="PS50292">
    <property type="entry name" value="PEROXIDASE_3"/>
    <property type="match status" value="1"/>
</dbReference>
<protein>
    <submittedName>
        <fullName evidence="5">Uncharacterized protein</fullName>
    </submittedName>
</protein>
<dbReference type="InterPro" id="IPR050783">
    <property type="entry name" value="Oxylipin_biosynth_metab"/>
</dbReference>
<evidence type="ECO:0000313" key="6">
    <source>
        <dbReference type="Proteomes" id="UP001642260"/>
    </source>
</evidence>
<accession>A0ABC8M2E5</accession>
<keyword evidence="2" id="KW-0223">Dioxygenase</keyword>
<dbReference type="EMBL" id="CAKOAT010894042">
    <property type="protein sequence ID" value="CAH8390375.1"/>
    <property type="molecule type" value="Genomic_DNA"/>
</dbReference>
<dbReference type="AlphaFoldDB" id="A0ABC8M2E5"/>
<dbReference type="InterPro" id="IPR019791">
    <property type="entry name" value="Haem_peroxidase_animal"/>
</dbReference>
<dbReference type="PANTHER" id="PTHR11903">
    <property type="entry name" value="PROSTAGLANDIN G/H SYNTHASE"/>
    <property type="match status" value="1"/>
</dbReference>
<evidence type="ECO:0000256" key="3">
    <source>
        <dbReference type="ARBA" id="ARBA00023002"/>
    </source>
</evidence>
<dbReference type="GO" id="GO:0006631">
    <property type="term" value="P:fatty acid metabolic process"/>
    <property type="evidence" value="ECO:0007669"/>
    <property type="project" value="UniProtKB-ARBA"/>
</dbReference>
<dbReference type="SUPFAM" id="SSF48113">
    <property type="entry name" value="Heme-dependent peroxidases"/>
    <property type="match status" value="1"/>
</dbReference>
<proteinExistence type="predicted"/>
<name>A0ABC8M2E5_ERUVS</name>
<organism evidence="5 6">
    <name type="scientific">Eruca vesicaria subsp. sativa</name>
    <name type="common">Garden rocket</name>
    <name type="synonym">Eruca sativa</name>
    <dbReference type="NCBI Taxonomy" id="29727"/>
    <lineage>
        <taxon>Eukaryota</taxon>
        <taxon>Viridiplantae</taxon>
        <taxon>Streptophyta</taxon>
        <taxon>Embryophyta</taxon>
        <taxon>Tracheophyta</taxon>
        <taxon>Spermatophyta</taxon>
        <taxon>Magnoliopsida</taxon>
        <taxon>eudicotyledons</taxon>
        <taxon>Gunneridae</taxon>
        <taxon>Pentapetalae</taxon>
        <taxon>rosids</taxon>
        <taxon>malvids</taxon>
        <taxon>Brassicales</taxon>
        <taxon>Brassicaceae</taxon>
        <taxon>Brassiceae</taxon>
        <taxon>Eruca</taxon>
    </lineage>
</organism>
<dbReference type="InterPro" id="IPR037120">
    <property type="entry name" value="Haem_peroxidase_sf_animal"/>
</dbReference>
<dbReference type="Pfam" id="PF03098">
    <property type="entry name" value="An_peroxidase"/>
    <property type="match status" value="1"/>
</dbReference>
<dbReference type="GO" id="GO:0046872">
    <property type="term" value="F:metal ion binding"/>
    <property type="evidence" value="ECO:0007669"/>
    <property type="project" value="UniProtKB-KW"/>
</dbReference>
<dbReference type="GO" id="GO:0051213">
    <property type="term" value="F:dioxygenase activity"/>
    <property type="evidence" value="ECO:0007669"/>
    <property type="project" value="UniProtKB-KW"/>
</dbReference>
<dbReference type="PANTHER" id="PTHR11903:SF25">
    <property type="entry name" value="ALPHA-DIOXYGENASE 2"/>
    <property type="match status" value="1"/>
</dbReference>
<keyword evidence="3" id="KW-0560">Oxidoreductase</keyword>
<evidence type="ECO:0000256" key="1">
    <source>
        <dbReference type="ARBA" id="ARBA00022723"/>
    </source>
</evidence>
<comment type="caution">
    <text evidence="5">The sequence shown here is derived from an EMBL/GenBank/DDBJ whole genome shotgun (WGS) entry which is preliminary data.</text>
</comment>
<keyword evidence="6" id="KW-1185">Reference proteome</keyword>
<evidence type="ECO:0000256" key="2">
    <source>
        <dbReference type="ARBA" id="ARBA00022964"/>
    </source>
</evidence>
<dbReference type="InterPro" id="IPR010255">
    <property type="entry name" value="Haem_peroxidase_sf"/>
</dbReference>
<evidence type="ECO:0000313" key="5">
    <source>
        <dbReference type="EMBL" id="CAH8390375.1"/>
    </source>
</evidence>
<keyword evidence="4" id="KW-0408">Iron</keyword>
<gene>
    <name evidence="5" type="ORF">ERUC_LOCUS42858</name>
</gene>
<keyword evidence="1" id="KW-0479">Metal-binding</keyword>
<reference evidence="5 6" key="1">
    <citation type="submission" date="2022-03" db="EMBL/GenBank/DDBJ databases">
        <authorList>
            <person name="Macdonald S."/>
            <person name="Ahmed S."/>
            <person name="Newling K."/>
        </authorList>
    </citation>
    <scope>NUCLEOTIDE SEQUENCE [LARGE SCALE GENOMIC DNA]</scope>
</reference>
<evidence type="ECO:0000256" key="4">
    <source>
        <dbReference type="ARBA" id="ARBA00023004"/>
    </source>
</evidence>
<dbReference type="Gene3D" id="1.10.640.10">
    <property type="entry name" value="Haem peroxidase domain superfamily, animal type"/>
    <property type="match status" value="1"/>
</dbReference>
<dbReference type="Proteomes" id="UP001642260">
    <property type="component" value="Unassembled WGS sequence"/>
</dbReference>